<evidence type="ECO:0000313" key="1">
    <source>
        <dbReference type="EMBL" id="JAH83568.1"/>
    </source>
</evidence>
<reference evidence="1" key="2">
    <citation type="journal article" date="2015" name="Fish Shellfish Immunol.">
        <title>Early steps in the European eel (Anguilla anguilla)-Vibrio vulnificus interaction in the gills: Role of the RtxA13 toxin.</title>
        <authorList>
            <person name="Callol A."/>
            <person name="Pajuelo D."/>
            <person name="Ebbesson L."/>
            <person name="Teles M."/>
            <person name="MacKenzie S."/>
            <person name="Amaro C."/>
        </authorList>
    </citation>
    <scope>NUCLEOTIDE SEQUENCE</scope>
</reference>
<sequence>MAESGKIMQEYF</sequence>
<proteinExistence type="predicted"/>
<dbReference type="EMBL" id="GBXM01025009">
    <property type="protein sequence ID" value="JAH83568.1"/>
    <property type="molecule type" value="Transcribed_RNA"/>
</dbReference>
<organism evidence="1">
    <name type="scientific">Anguilla anguilla</name>
    <name type="common">European freshwater eel</name>
    <name type="synonym">Muraena anguilla</name>
    <dbReference type="NCBI Taxonomy" id="7936"/>
    <lineage>
        <taxon>Eukaryota</taxon>
        <taxon>Metazoa</taxon>
        <taxon>Chordata</taxon>
        <taxon>Craniata</taxon>
        <taxon>Vertebrata</taxon>
        <taxon>Euteleostomi</taxon>
        <taxon>Actinopterygii</taxon>
        <taxon>Neopterygii</taxon>
        <taxon>Teleostei</taxon>
        <taxon>Anguilliformes</taxon>
        <taxon>Anguillidae</taxon>
        <taxon>Anguilla</taxon>
    </lineage>
</organism>
<accession>A0A0E9W266</accession>
<reference evidence="1" key="1">
    <citation type="submission" date="2014-11" db="EMBL/GenBank/DDBJ databases">
        <authorList>
            <person name="Amaro Gonzalez C."/>
        </authorList>
    </citation>
    <scope>NUCLEOTIDE SEQUENCE</scope>
</reference>
<name>A0A0E9W266_ANGAN</name>
<protein>
    <submittedName>
        <fullName evidence="1">Uncharacterized protein</fullName>
    </submittedName>
</protein>